<dbReference type="Proteomes" id="UP001497453">
    <property type="component" value="Chromosome 9"/>
</dbReference>
<evidence type="ECO:0000313" key="2">
    <source>
        <dbReference type="Proteomes" id="UP001497453"/>
    </source>
</evidence>
<name>A0ABP1EAI4_9APHY</name>
<dbReference type="EMBL" id="OZ037952">
    <property type="protein sequence ID" value="CAL1716468.1"/>
    <property type="molecule type" value="Genomic_DNA"/>
</dbReference>
<keyword evidence="2" id="KW-1185">Reference proteome</keyword>
<organism evidence="1 2">
    <name type="scientific">Somion occarium</name>
    <dbReference type="NCBI Taxonomy" id="3059160"/>
    <lineage>
        <taxon>Eukaryota</taxon>
        <taxon>Fungi</taxon>
        <taxon>Dikarya</taxon>
        <taxon>Basidiomycota</taxon>
        <taxon>Agaricomycotina</taxon>
        <taxon>Agaricomycetes</taxon>
        <taxon>Polyporales</taxon>
        <taxon>Cerrenaceae</taxon>
        <taxon>Somion</taxon>
    </lineage>
</organism>
<accession>A0ABP1EAI4</accession>
<protein>
    <submittedName>
        <fullName evidence="1">Uncharacterized protein</fullName>
    </submittedName>
</protein>
<gene>
    <name evidence="1" type="ORF">GFSPODELE1_LOCUS10768</name>
</gene>
<evidence type="ECO:0000313" key="1">
    <source>
        <dbReference type="EMBL" id="CAL1716468.1"/>
    </source>
</evidence>
<sequence>MTLIHSSPESISLDRRAVGNHSYWSLPNIYDPVSAGCLIGTVQPHFACGLRLGAEHGTTPMSENLLAQACLSFASTLRWDLKFEGNLIMYTRKISKFISYYFSI</sequence>
<proteinExistence type="predicted"/>
<reference evidence="2" key="1">
    <citation type="submission" date="2024-04" db="EMBL/GenBank/DDBJ databases">
        <authorList>
            <person name="Shaw F."/>
            <person name="Minotto A."/>
        </authorList>
    </citation>
    <scope>NUCLEOTIDE SEQUENCE [LARGE SCALE GENOMIC DNA]</scope>
</reference>